<protein>
    <submittedName>
        <fullName evidence="1">Uncharacterized protein</fullName>
    </submittedName>
</protein>
<reference evidence="2" key="1">
    <citation type="journal article" date="2011" name="PLoS Genet.">
        <title>Genomic analysis of the necrotrophic fungal pathogens Sclerotinia sclerotiorum and Botrytis cinerea.</title>
        <authorList>
            <person name="Amselem J."/>
            <person name="Cuomo C.A."/>
            <person name="van Kan J.A."/>
            <person name="Viaud M."/>
            <person name="Benito E.P."/>
            <person name="Couloux A."/>
            <person name="Coutinho P.M."/>
            <person name="de Vries R.P."/>
            <person name="Dyer P.S."/>
            <person name="Fillinger S."/>
            <person name="Fournier E."/>
            <person name="Gout L."/>
            <person name="Hahn M."/>
            <person name="Kohn L."/>
            <person name="Lapalu N."/>
            <person name="Plummer K.M."/>
            <person name="Pradier J.M."/>
            <person name="Quevillon E."/>
            <person name="Sharon A."/>
            <person name="Simon A."/>
            <person name="ten Have A."/>
            <person name="Tudzynski B."/>
            <person name="Tudzynski P."/>
            <person name="Wincker P."/>
            <person name="Andrew M."/>
            <person name="Anthouard V."/>
            <person name="Beever R.E."/>
            <person name="Beffa R."/>
            <person name="Benoit I."/>
            <person name="Bouzid O."/>
            <person name="Brault B."/>
            <person name="Chen Z."/>
            <person name="Choquer M."/>
            <person name="Collemare J."/>
            <person name="Cotton P."/>
            <person name="Danchin E.G."/>
            <person name="Da Silva C."/>
            <person name="Gautier A."/>
            <person name="Giraud C."/>
            <person name="Giraud T."/>
            <person name="Gonzalez C."/>
            <person name="Grossetete S."/>
            <person name="Guldener U."/>
            <person name="Henrissat B."/>
            <person name="Howlett B.J."/>
            <person name="Kodira C."/>
            <person name="Kretschmer M."/>
            <person name="Lappartient A."/>
            <person name="Leroch M."/>
            <person name="Levis C."/>
            <person name="Mauceli E."/>
            <person name="Neuveglise C."/>
            <person name="Oeser B."/>
            <person name="Pearson M."/>
            <person name="Poulain J."/>
            <person name="Poussereau N."/>
            <person name="Quesneville H."/>
            <person name="Rascle C."/>
            <person name="Schumacher J."/>
            <person name="Segurens B."/>
            <person name="Sexton A."/>
            <person name="Silva E."/>
            <person name="Sirven C."/>
            <person name="Soanes D.M."/>
            <person name="Talbot N.J."/>
            <person name="Templeton M."/>
            <person name="Yandava C."/>
            <person name="Yarden O."/>
            <person name="Zeng Q."/>
            <person name="Rollins J.A."/>
            <person name="Lebrun M.H."/>
            <person name="Dickman M."/>
        </authorList>
    </citation>
    <scope>NUCLEOTIDE SEQUENCE [LARGE SCALE GENOMIC DNA]</scope>
    <source>
        <strain evidence="2">ATCC 18683 / 1980 / Ss-1</strain>
    </source>
</reference>
<dbReference type="Proteomes" id="UP000001312">
    <property type="component" value="Unassembled WGS sequence"/>
</dbReference>
<evidence type="ECO:0000313" key="1">
    <source>
        <dbReference type="EMBL" id="EDN99112.1"/>
    </source>
</evidence>
<evidence type="ECO:0000313" key="2">
    <source>
        <dbReference type="Proteomes" id="UP000001312"/>
    </source>
</evidence>
<dbReference type="EMBL" id="CH476648">
    <property type="protein sequence ID" value="EDN99112.1"/>
    <property type="molecule type" value="Genomic_DNA"/>
</dbReference>
<sequence length="90" mass="10124">MRERVVVRRRRRRVERGVMGRFGWGFDGVVGLGSGLGLVDEDGGAGDGEDEDVDRSQEIANYWVSYKSAKLSVERGSEEFGWMEKIVDGR</sequence>
<dbReference type="AlphaFoldDB" id="A7F8P1"/>
<dbReference type="KEGG" id="ssl:SS1G_13972"/>
<gene>
    <name evidence="1" type="ORF">SS1G_13972</name>
</gene>
<name>A7F8P1_SCLS1</name>
<organism evidence="1 2">
    <name type="scientific">Sclerotinia sclerotiorum (strain ATCC 18683 / 1980 / Ss-1)</name>
    <name type="common">White mold</name>
    <name type="synonym">Whetzelinia sclerotiorum</name>
    <dbReference type="NCBI Taxonomy" id="665079"/>
    <lineage>
        <taxon>Eukaryota</taxon>
        <taxon>Fungi</taxon>
        <taxon>Dikarya</taxon>
        <taxon>Ascomycota</taxon>
        <taxon>Pezizomycotina</taxon>
        <taxon>Leotiomycetes</taxon>
        <taxon>Helotiales</taxon>
        <taxon>Sclerotiniaceae</taxon>
        <taxon>Sclerotinia</taxon>
    </lineage>
</organism>
<dbReference type="InParanoid" id="A7F8P1"/>
<proteinExistence type="predicted"/>
<dbReference type="RefSeq" id="XP_001585112.1">
    <property type="nucleotide sequence ID" value="XM_001585062.1"/>
</dbReference>
<dbReference type="GeneID" id="5481138"/>
<keyword evidence="2" id="KW-1185">Reference proteome</keyword>
<accession>A7F8P1</accession>